<feature type="transmembrane region" description="Helical" evidence="1">
    <location>
        <begin position="21"/>
        <end position="45"/>
    </location>
</feature>
<evidence type="ECO:0000313" key="3">
    <source>
        <dbReference type="Proteomes" id="UP000594464"/>
    </source>
</evidence>
<sequence>MMQRADEQTIKFATEKCRLRGQAGFSLIEILVSLVILAVGMVPLAKAVDSIMHHQRQSKYETLATMHTTNKIEQLKRLATNEPIGGVYGFVYVVTDYITEQSMTAVDDWTYTKTDTIDNFTQEWSIIAYPHGGSYSFDDAEDIRMIEVTVETSWTGSKGKTHTVDMGSVLHRRQFIE</sequence>
<protein>
    <submittedName>
        <fullName evidence="2">Prepilin-type N-terminal cleavage/methylation domain-containing protein</fullName>
    </submittedName>
</protein>
<accession>A0A7T0C0Z7</accession>
<keyword evidence="1" id="KW-0472">Membrane</keyword>
<name>A0A7T0C0Z7_9BACT</name>
<keyword evidence="1" id="KW-1133">Transmembrane helix</keyword>
<proteinExistence type="predicted"/>
<dbReference type="KEGG" id="nva:G3M78_03470"/>
<dbReference type="InterPro" id="IPR012902">
    <property type="entry name" value="N_methyl_site"/>
</dbReference>
<dbReference type="AlphaFoldDB" id="A0A7T0C0Z7"/>
<dbReference type="NCBIfam" id="TIGR02532">
    <property type="entry name" value="IV_pilin_GFxxxE"/>
    <property type="match status" value="1"/>
</dbReference>
<dbReference type="EMBL" id="CP048620">
    <property type="protein sequence ID" value="QPJ64506.1"/>
    <property type="molecule type" value="Genomic_DNA"/>
</dbReference>
<keyword evidence="1" id="KW-0812">Transmembrane</keyword>
<dbReference type="Proteomes" id="UP000594464">
    <property type="component" value="Chromosome"/>
</dbReference>
<organism evidence="2 3">
    <name type="scientific">Candidatus Nitrohelix vancouverensis</name>
    <dbReference type="NCBI Taxonomy" id="2705534"/>
    <lineage>
        <taxon>Bacteria</taxon>
        <taxon>Pseudomonadati</taxon>
        <taxon>Nitrospinota/Tectimicrobiota group</taxon>
        <taxon>Nitrospinota</taxon>
        <taxon>Nitrospinia</taxon>
        <taxon>Nitrospinales</taxon>
        <taxon>Nitrospinaceae</taxon>
        <taxon>Candidatus Nitrohelix</taxon>
    </lineage>
</organism>
<dbReference type="Pfam" id="PF07963">
    <property type="entry name" value="N_methyl"/>
    <property type="match status" value="1"/>
</dbReference>
<gene>
    <name evidence="2" type="ORF">G3M78_03470</name>
</gene>
<reference evidence="3" key="1">
    <citation type="submission" date="2020-02" db="EMBL/GenBank/DDBJ databases">
        <title>Genomic and physiological characterization of two novel Nitrospinaceae genera.</title>
        <authorList>
            <person name="Mueller A.J."/>
            <person name="Jung M.-Y."/>
            <person name="Strachan C.R."/>
            <person name="Herbold C.W."/>
            <person name="Kirkegaard R.H."/>
            <person name="Daims H."/>
        </authorList>
    </citation>
    <scope>NUCLEOTIDE SEQUENCE [LARGE SCALE GENOMIC DNA]</scope>
</reference>
<evidence type="ECO:0000313" key="2">
    <source>
        <dbReference type="EMBL" id="QPJ64506.1"/>
    </source>
</evidence>
<evidence type="ECO:0000256" key="1">
    <source>
        <dbReference type="SAM" id="Phobius"/>
    </source>
</evidence>